<comment type="caution">
    <text evidence="3">The sequence shown here is derived from an EMBL/GenBank/DDBJ whole genome shotgun (WGS) entry which is preliminary data.</text>
</comment>
<accession>A0ABR5IIJ7</accession>
<organism evidence="3 4">
    <name type="scientific">Enhydrobacter aerosaccus</name>
    <dbReference type="NCBI Taxonomy" id="225324"/>
    <lineage>
        <taxon>Bacteria</taxon>
        <taxon>Pseudomonadati</taxon>
        <taxon>Pseudomonadota</taxon>
        <taxon>Alphaproteobacteria</taxon>
        <taxon>Hyphomicrobiales</taxon>
        <taxon>Enhydrobacter</taxon>
    </lineage>
</organism>
<evidence type="ECO:0000256" key="1">
    <source>
        <dbReference type="ARBA" id="ARBA00022747"/>
    </source>
</evidence>
<proteinExistence type="predicted"/>
<keyword evidence="4" id="KW-1185">Reference proteome</keyword>
<dbReference type="PANTHER" id="PTHR30408">
    <property type="entry name" value="TYPE-1 RESTRICTION ENZYME ECOKI SPECIFICITY PROTEIN"/>
    <property type="match status" value="1"/>
</dbReference>
<gene>
    <name evidence="3" type="ORF">AFK20_12620</name>
</gene>
<evidence type="ECO:0000313" key="3">
    <source>
        <dbReference type="EMBL" id="KND16952.1"/>
    </source>
</evidence>
<dbReference type="Gene3D" id="3.90.220.20">
    <property type="entry name" value="DNA methylase specificity domains"/>
    <property type="match status" value="1"/>
</dbReference>
<keyword evidence="1" id="KW-0680">Restriction system</keyword>
<dbReference type="Proteomes" id="UP000053900">
    <property type="component" value="Unassembled WGS sequence"/>
</dbReference>
<evidence type="ECO:0000313" key="4">
    <source>
        <dbReference type="Proteomes" id="UP000053900"/>
    </source>
</evidence>
<dbReference type="SUPFAM" id="SSF116734">
    <property type="entry name" value="DNA methylase specificity domain"/>
    <property type="match status" value="1"/>
</dbReference>
<keyword evidence="2" id="KW-0238">DNA-binding</keyword>
<dbReference type="EMBL" id="LGSW01000024">
    <property type="protein sequence ID" value="KND16952.1"/>
    <property type="molecule type" value="Genomic_DNA"/>
</dbReference>
<dbReference type="InterPro" id="IPR044946">
    <property type="entry name" value="Restrct_endonuc_typeI_TRD_sf"/>
</dbReference>
<protein>
    <recommendedName>
        <fullName evidence="5">Type I restriction modification DNA specificity domain-containing protein</fullName>
    </recommendedName>
</protein>
<name>A0ABR5IIJ7_9HYPH</name>
<sequence>MRTRPSFQRYFIDEDKYQELKSFEVKPKDIIISCSGVNLGKLAEVPTGSPKGIINQALLKITLNNNIMQNQLFIDIFQSPNFKSAFYGDFRGAAIPNFPPMTTFKSFKFIVPPIQIQKDYIQIKEKINNLKAMHQKILDKKLFESLQQRAFNGEL</sequence>
<dbReference type="PANTHER" id="PTHR30408:SF12">
    <property type="entry name" value="TYPE I RESTRICTION ENZYME MJAVIII SPECIFICITY SUBUNIT"/>
    <property type="match status" value="1"/>
</dbReference>
<evidence type="ECO:0008006" key="5">
    <source>
        <dbReference type="Google" id="ProtNLM"/>
    </source>
</evidence>
<reference evidence="3 4" key="1">
    <citation type="submission" date="2015-07" db="EMBL/GenBank/DDBJ databases">
        <title>Draft genome of Enhydrobacter aerosaccus.</title>
        <authorList>
            <person name="Wang X."/>
        </authorList>
    </citation>
    <scope>NUCLEOTIDE SEQUENCE [LARGE SCALE GENOMIC DNA]</scope>
    <source>
        <strain evidence="3 4">CGMCC9176</strain>
    </source>
</reference>
<evidence type="ECO:0000256" key="2">
    <source>
        <dbReference type="ARBA" id="ARBA00023125"/>
    </source>
</evidence>
<dbReference type="InterPro" id="IPR052021">
    <property type="entry name" value="Type-I_RS_S_subunit"/>
</dbReference>